<keyword evidence="6" id="KW-0808">Transferase</keyword>
<feature type="compositionally biased region" description="Basic and acidic residues" evidence="4">
    <location>
        <begin position="413"/>
        <end position="432"/>
    </location>
</feature>
<dbReference type="InterPro" id="IPR036305">
    <property type="entry name" value="RGS_sf"/>
</dbReference>
<keyword evidence="3" id="KW-0157">Chromophore</keyword>
<feature type="region of interest" description="Disordered" evidence="4">
    <location>
        <begin position="1"/>
        <end position="75"/>
    </location>
</feature>
<evidence type="ECO:0000259" key="5">
    <source>
        <dbReference type="PROSITE" id="PS50113"/>
    </source>
</evidence>
<keyword evidence="7" id="KW-1185">Reference proteome</keyword>
<feature type="compositionally biased region" description="Polar residues" evidence="4">
    <location>
        <begin position="57"/>
        <end position="73"/>
    </location>
</feature>
<dbReference type="InterPro" id="IPR035965">
    <property type="entry name" value="PAS-like_dom_sf"/>
</dbReference>
<accession>A0A4R8Q4F6</accession>
<sequence length="692" mass="74467">MSSASRRSPVTPPYDDDFRPSPKDFMDPGLRITPPSSTLPVPSTAFSPPATPRSAKPSKTTMQLRSNSGLSLHTNEEAFRRYTDYNPDGSPRSPTFGTGTWSSLDGVSTTLRCTFGPPLMGAQPTETLPIPDFLGREVFQMVLNNVQTSRRFFEFARTRGCGPDIEFLLRVQEYARSLSQFGKHASSMPTPTNLPSPVAKSLNADMRQLTGAVLPGLGALFAESTRCVEQRVARSIYPAFVKHQLAICTSASLNGARNTTYPGLGDSFCLTDALSHDYPIVAASDAFMSVTGYSRAEALPRNCRFLQGALTDPEGIKRIRQAVSREEESVELVLNYRRDGTPFWNLLFTCPLLDTSGQLRYHLGGQVDVSESIGGYNDVLRILNFGPALDDPSRDESSSGRESRSSRRLSRTSSRERKAERRTSLRNRDSLHNKGSKKSIFQPFRKNNNHSNAAAAAAAAAAAQADQENAAPSQGVGLGLEHLLSSSSGSEELLTLAAAASQPHPAVYEAYSRFIVLQHTDGAGGFPPRVSSLPAADASKRKAPPRLSVAFCSAAAVEALGLGAVADSVTHRDVFAVLSDLADSPSITKSFRNTVRERVVRDGKAATLDMMLGGGYLARKGSLIGLGRSSRDGGGGEGGSRKHGSGRPVSRSGFASLVGDGGRMEKLTSYWTPLKNAEDKVEWVVVVITPMK</sequence>
<proteinExistence type="predicted"/>
<dbReference type="GO" id="GO:0005634">
    <property type="term" value="C:nucleus"/>
    <property type="evidence" value="ECO:0007669"/>
    <property type="project" value="TreeGrafter"/>
</dbReference>
<dbReference type="InterPro" id="IPR044926">
    <property type="entry name" value="RGS_subdomain_2"/>
</dbReference>
<dbReference type="Gene3D" id="3.30.450.20">
    <property type="entry name" value="PAS domain"/>
    <property type="match status" value="1"/>
</dbReference>
<keyword evidence="2" id="KW-0288">FMN</keyword>
<feature type="region of interest" description="Disordered" evidence="4">
    <location>
        <begin position="628"/>
        <end position="657"/>
    </location>
</feature>
<keyword evidence="6" id="KW-0418">Kinase</keyword>
<dbReference type="InterPro" id="IPR000014">
    <property type="entry name" value="PAS"/>
</dbReference>
<dbReference type="PANTHER" id="PTHR47429">
    <property type="entry name" value="PROTEIN TWIN LOV 1"/>
    <property type="match status" value="1"/>
</dbReference>
<organism evidence="6 7">
    <name type="scientific">Colletotrichum spinosum</name>
    <dbReference type="NCBI Taxonomy" id="1347390"/>
    <lineage>
        <taxon>Eukaryota</taxon>
        <taxon>Fungi</taxon>
        <taxon>Dikarya</taxon>
        <taxon>Ascomycota</taxon>
        <taxon>Pezizomycotina</taxon>
        <taxon>Sordariomycetes</taxon>
        <taxon>Hypocreomycetidae</taxon>
        <taxon>Glomerellales</taxon>
        <taxon>Glomerellaceae</taxon>
        <taxon>Colletotrichum</taxon>
        <taxon>Colletotrichum orbiculare species complex</taxon>
    </lineage>
</organism>
<feature type="compositionally biased region" description="Low complexity" evidence="4">
    <location>
        <begin position="33"/>
        <end position="44"/>
    </location>
</feature>
<gene>
    <name evidence="6" type="ORF">C8035_v011450</name>
</gene>
<name>A0A4R8Q4F6_9PEZI</name>
<evidence type="ECO:0000256" key="3">
    <source>
        <dbReference type="ARBA" id="ARBA00022991"/>
    </source>
</evidence>
<keyword evidence="1" id="KW-0285">Flavoprotein</keyword>
<evidence type="ECO:0000256" key="2">
    <source>
        <dbReference type="ARBA" id="ARBA00022643"/>
    </source>
</evidence>
<feature type="region of interest" description="Disordered" evidence="4">
    <location>
        <begin position="390"/>
        <end position="445"/>
    </location>
</feature>
<evidence type="ECO:0000256" key="4">
    <source>
        <dbReference type="SAM" id="MobiDB-lite"/>
    </source>
</evidence>
<comment type="caution">
    <text evidence="6">The sequence shown here is derived from an EMBL/GenBank/DDBJ whole genome shotgun (WGS) entry which is preliminary data.</text>
</comment>
<dbReference type="GO" id="GO:0016301">
    <property type="term" value="F:kinase activity"/>
    <property type="evidence" value="ECO:0007669"/>
    <property type="project" value="UniProtKB-KW"/>
</dbReference>
<dbReference type="Gene3D" id="1.10.167.10">
    <property type="entry name" value="Regulator of G-protein Signalling 4, domain 2"/>
    <property type="match status" value="1"/>
</dbReference>
<dbReference type="Pfam" id="PF13426">
    <property type="entry name" value="PAS_9"/>
    <property type="match status" value="1"/>
</dbReference>
<dbReference type="Proteomes" id="UP000295083">
    <property type="component" value="Unassembled WGS sequence"/>
</dbReference>
<dbReference type="PROSITE" id="PS50113">
    <property type="entry name" value="PAC"/>
    <property type="match status" value="1"/>
</dbReference>
<reference evidence="6 7" key="1">
    <citation type="submission" date="2018-11" db="EMBL/GenBank/DDBJ databases">
        <title>Genome sequence and assembly of Colletotrichum spinosum.</title>
        <authorList>
            <person name="Gan P."/>
            <person name="Shirasu K."/>
        </authorList>
    </citation>
    <scope>NUCLEOTIDE SEQUENCE [LARGE SCALE GENOMIC DNA]</scope>
    <source>
        <strain evidence="6 7">CBS 515.97</strain>
    </source>
</reference>
<dbReference type="SUPFAM" id="SSF48097">
    <property type="entry name" value="Regulator of G-protein signaling, RGS"/>
    <property type="match status" value="1"/>
</dbReference>
<protein>
    <submittedName>
        <fullName evidence="6">Blue-light-activated histidine kinase 1</fullName>
    </submittedName>
</protein>
<dbReference type="PANTHER" id="PTHR47429:SF2">
    <property type="entry name" value="PROTEIN TWIN LOV 1"/>
    <property type="match status" value="1"/>
</dbReference>
<feature type="compositionally biased region" description="Basic and acidic residues" evidence="4">
    <location>
        <begin position="391"/>
        <end position="405"/>
    </location>
</feature>
<dbReference type="NCBIfam" id="TIGR00229">
    <property type="entry name" value="sensory_box"/>
    <property type="match status" value="1"/>
</dbReference>
<feature type="compositionally biased region" description="Basic and acidic residues" evidence="4">
    <location>
        <begin position="16"/>
        <end position="26"/>
    </location>
</feature>
<dbReference type="InterPro" id="IPR000700">
    <property type="entry name" value="PAS-assoc_C"/>
</dbReference>
<dbReference type="AlphaFoldDB" id="A0A4R8Q4F6"/>
<evidence type="ECO:0000256" key="1">
    <source>
        <dbReference type="ARBA" id="ARBA00022630"/>
    </source>
</evidence>
<evidence type="ECO:0000313" key="6">
    <source>
        <dbReference type="EMBL" id="TDZ33212.1"/>
    </source>
</evidence>
<dbReference type="SUPFAM" id="SSF55785">
    <property type="entry name" value="PYP-like sensor domain (PAS domain)"/>
    <property type="match status" value="1"/>
</dbReference>
<dbReference type="EMBL" id="QAPG01000069">
    <property type="protein sequence ID" value="TDZ33212.1"/>
    <property type="molecule type" value="Genomic_DNA"/>
</dbReference>
<evidence type="ECO:0000313" key="7">
    <source>
        <dbReference type="Proteomes" id="UP000295083"/>
    </source>
</evidence>
<feature type="domain" description="PAC" evidence="5">
    <location>
        <begin position="328"/>
        <end position="381"/>
    </location>
</feature>